<dbReference type="InterPro" id="IPR036322">
    <property type="entry name" value="WD40_repeat_dom_sf"/>
</dbReference>
<dbReference type="SUPFAM" id="SSF48371">
    <property type="entry name" value="ARM repeat"/>
    <property type="match status" value="1"/>
</dbReference>
<dbReference type="EMBL" id="CAEY01000822">
    <property type="status" value="NOT_ANNOTATED_CDS"/>
    <property type="molecule type" value="Genomic_DNA"/>
</dbReference>
<accession>T1JX09</accession>
<dbReference type="InterPro" id="IPR001680">
    <property type="entry name" value="WD40_rpt"/>
</dbReference>
<evidence type="ECO:0000256" key="1">
    <source>
        <dbReference type="ARBA" id="ARBA00022574"/>
    </source>
</evidence>
<dbReference type="STRING" id="32264.T1JX09"/>
<evidence type="ECO:0000259" key="4">
    <source>
        <dbReference type="PROSITE" id="PS50031"/>
    </source>
</evidence>
<organism evidence="7 8">
    <name type="scientific">Tetranychus urticae</name>
    <name type="common">Two-spotted spider mite</name>
    <dbReference type="NCBI Taxonomy" id="32264"/>
    <lineage>
        <taxon>Eukaryota</taxon>
        <taxon>Metazoa</taxon>
        <taxon>Ecdysozoa</taxon>
        <taxon>Arthropoda</taxon>
        <taxon>Chelicerata</taxon>
        <taxon>Arachnida</taxon>
        <taxon>Acari</taxon>
        <taxon>Acariformes</taxon>
        <taxon>Trombidiformes</taxon>
        <taxon>Prostigmata</taxon>
        <taxon>Eleutherengona</taxon>
        <taxon>Raphignathae</taxon>
        <taxon>Tetranychoidea</taxon>
        <taxon>Tetranychidae</taxon>
        <taxon>Tetranychus</taxon>
    </lineage>
</organism>
<dbReference type="InterPro" id="IPR019775">
    <property type="entry name" value="WD40_repeat_CS"/>
</dbReference>
<dbReference type="SMART" id="SM01026">
    <property type="entry name" value="Beach"/>
    <property type="match status" value="1"/>
</dbReference>
<dbReference type="SUPFAM" id="SSF50729">
    <property type="entry name" value="PH domain-like"/>
    <property type="match status" value="1"/>
</dbReference>
<sequence>MYGPVTCVDEHKWDPSINNPLFNEMVDLLKCHHEMLSKIWALADMDCYSSSDSDEFALAMHVIQSKIGGYEAPNHLTPPCKKKIALYTSMPFISFTPRPLQGEVNREDHNLQVTRNPLVLFAEIKNDLSKNLLEIGGIGALIFFFAKIVEVTSNDETQARALNILLQVCKTHYEFMLSFAYEFNGFRLINSVLETPNCNVSCKVYQPYLNCCLSSLDTKQAIIINSIAFSHLISSWRAWHRKPETINCFTNMLLDLISPVNSRREFNILQMRRGHIVDIILTMLKDTLVQMDDSNLELPYEVARILPELTKALITTLTLELSILNDVFDTLLLLHRASNTYICHSKSSFYYLLPTNLKSSQIRRSLGDRRPGMVNKLNSDWESSNFDGNSTSDQPKFDQETIYYMVMADFINMIAKIIEEASESMLYKMIGPIVRPGVLVILGHSESDKVREAVLNCLICCLKRGKGLEAINTFITHHGLHLIANQLHQHSATFNLINQAFAFIMNTQPDERFSFEENFPSLEIYKMSNDHWNSFVLLFALLPNSVNDVNLCHTALIALRKFIENLPLSSPIMKHLYEIGFIECLIKVLVNADNYQLGRDDSIDGYEDDVIINDVLKKTTQGLRNWFRESLVHLFEAAHDAVGNHLTDLIRNWDDRSKLMKDETYMASHNSGLVVDSTSMSTYSSFRERPNYMNESEASNAIKGHVSNSELTDRFKKLIFKSVDFLILREDDLSISEKEKFFARSLLHRIFQVLDLNKKRSESKRRKSILNNFIGTSKEAIKNELCRLIHFLMSPLQPTPERLYYVSFLKSNAENLTLLLRSNNRFANLFESFLKDLLQACADSDGTELVRDLLKINPIGNNPNKRMVTNEISKRLISEWFVEWNKEKFQSANNQQEDASFERLQSLSHKVVENAMCITRDAVEAQNQERKVFINHLKHLSSERYSIHKDWKSLIEMFTHEKAVWYNEDSYLHSWELDPTEGPMRVRRRLRRCHLDIPSKFFAEPVSRHRTKYLDKNLAYLFQRNLHESDFTALIDRLYTNERILYTTSCTIIAPGVEYPGEILIGSSCIHFVGEQKTPYSESTVFTEVWLFDDIKEIHPCRYQLQNNAFEMFLTNGSSYLISFENKCDCDEFLKYLYMKTLANLTELKSLSSITQLWREGLMTNFEYLTYLNKISGRSFNDLMQYPVFPFILADYDSTVLNLKSPASFRNLSRPMAVQHKSNEEYYINQYNYLKEEYEKSSYFEDSLFPTTGPYHFGSHYSNSGTVLHFLVRLPPFTQMFLTYQDNSFDIPDRTFHSMETAWRLASGESKTDFKELIPEFFTLPEFLLNQEKFNFGIRQNGEVVDDVKLPTWCRGDARLFILIHRQALESDYITQNLHDWIDLVFGYKQTGRAAVEAINCFHPATYYGVDVSKIEDPVKSKALHTMIRTFGQMPKQLFNTPHPSINTERRLRDSKSPSIVSVMEEVTGIKWGNYIGSPAQVEPLIVHREKNLNQVPAQIIHQEIKYSRNGPSTPLISGNLNYDKVTVCATTPGKNMLMIGHQSGLITVYNFTSPIKNNVELTGCKSWLHGHRGPVNCIVINQEFNVIVSGGVDGACIIWDLNKLFYIRTIASHSNEVLSIAISQTLGDIASLSHQQGVSLLKVNTINGSVVGEIKTTEKITSMCYSSAPEGVSVNVLAVGFADGTIKMYNSWDLALVRQLVAPKFNMPIKCMTYTHDNQHFHIAGENGTILVWGKSITKKNNFVNVFFHSDSSSS</sequence>
<protein>
    <submittedName>
        <fullName evidence="7">Uncharacterized protein</fullName>
    </submittedName>
</protein>
<dbReference type="InterPro" id="IPR000261">
    <property type="entry name" value="EH_dom"/>
</dbReference>
<dbReference type="Pfam" id="PF02138">
    <property type="entry name" value="Beach"/>
    <property type="match status" value="1"/>
</dbReference>
<dbReference type="Proteomes" id="UP000015104">
    <property type="component" value="Unassembled WGS sequence"/>
</dbReference>
<dbReference type="InterPro" id="IPR023362">
    <property type="entry name" value="PH-BEACH_dom"/>
</dbReference>
<dbReference type="eggNOG" id="KOG1786">
    <property type="taxonomic scope" value="Eukaryota"/>
</dbReference>
<reference evidence="8" key="1">
    <citation type="submission" date="2011-08" db="EMBL/GenBank/DDBJ databases">
        <authorList>
            <person name="Rombauts S."/>
        </authorList>
    </citation>
    <scope>NUCLEOTIDE SEQUENCE</scope>
    <source>
        <strain evidence="8">London</strain>
    </source>
</reference>
<dbReference type="PROSITE" id="PS51783">
    <property type="entry name" value="PH_BEACH"/>
    <property type="match status" value="1"/>
</dbReference>
<dbReference type="PANTHER" id="PTHR13743">
    <property type="entry name" value="BEIGE/BEACH-RELATED"/>
    <property type="match status" value="1"/>
</dbReference>
<dbReference type="Pfam" id="PF14844">
    <property type="entry name" value="PH_BEACH"/>
    <property type="match status" value="1"/>
</dbReference>
<dbReference type="InterPro" id="IPR036372">
    <property type="entry name" value="BEACH_dom_sf"/>
</dbReference>
<dbReference type="InterPro" id="IPR011992">
    <property type="entry name" value="EF-hand-dom_pair"/>
</dbReference>
<feature type="domain" description="BEACH" evidence="5">
    <location>
        <begin position="1143"/>
        <end position="1446"/>
    </location>
</feature>
<dbReference type="InterPro" id="IPR015943">
    <property type="entry name" value="WD40/YVTN_repeat-like_dom_sf"/>
</dbReference>
<dbReference type="Gene3D" id="2.130.10.10">
    <property type="entry name" value="YVTN repeat-like/Quinoprotein amine dehydrogenase"/>
    <property type="match status" value="1"/>
</dbReference>
<keyword evidence="1 3" id="KW-0853">WD repeat</keyword>
<dbReference type="Gene3D" id="1.10.238.10">
    <property type="entry name" value="EF-hand"/>
    <property type="match status" value="1"/>
</dbReference>
<dbReference type="InterPro" id="IPR011993">
    <property type="entry name" value="PH-like_dom_sf"/>
</dbReference>
<dbReference type="Gene3D" id="1.10.1540.10">
    <property type="entry name" value="BEACH domain"/>
    <property type="match status" value="1"/>
</dbReference>
<evidence type="ECO:0000256" key="2">
    <source>
        <dbReference type="ARBA" id="ARBA00022737"/>
    </source>
</evidence>
<dbReference type="PROSITE" id="PS50031">
    <property type="entry name" value="EH"/>
    <property type="match status" value="1"/>
</dbReference>
<feature type="repeat" description="WD" evidence="3">
    <location>
        <begin position="1569"/>
        <end position="1610"/>
    </location>
</feature>
<dbReference type="Gene3D" id="2.30.29.30">
    <property type="entry name" value="Pleckstrin-homology domain (PH domain)/Phosphotyrosine-binding domain (PTB)"/>
    <property type="match status" value="1"/>
</dbReference>
<evidence type="ECO:0000259" key="6">
    <source>
        <dbReference type="PROSITE" id="PS51783"/>
    </source>
</evidence>
<dbReference type="PROSITE" id="PS50197">
    <property type="entry name" value="BEACH"/>
    <property type="match status" value="1"/>
</dbReference>
<dbReference type="PROSITE" id="PS00678">
    <property type="entry name" value="WD_REPEATS_1"/>
    <property type="match status" value="1"/>
</dbReference>
<dbReference type="SUPFAM" id="SSF47473">
    <property type="entry name" value="EF-hand"/>
    <property type="match status" value="1"/>
</dbReference>
<evidence type="ECO:0000256" key="3">
    <source>
        <dbReference type="PROSITE-ProRule" id="PRU00221"/>
    </source>
</evidence>
<dbReference type="eggNOG" id="KOG1954">
    <property type="taxonomic scope" value="Eukaryota"/>
</dbReference>
<dbReference type="FunFam" id="1.10.1540.10:FF:000001">
    <property type="entry name" value="neurobeachin isoform X1"/>
    <property type="match status" value="1"/>
</dbReference>
<feature type="domain" description="EH" evidence="4">
    <location>
        <begin position="34"/>
        <end position="78"/>
    </location>
</feature>
<keyword evidence="8" id="KW-1185">Reference proteome</keyword>
<dbReference type="PANTHER" id="PTHR13743:SF86">
    <property type="entry name" value="LYSOSOMAL-TRAFFICKING REGULATOR"/>
    <property type="match status" value="1"/>
</dbReference>
<proteinExistence type="predicted"/>
<dbReference type="PROSITE" id="PS50082">
    <property type="entry name" value="WD_REPEATS_2"/>
    <property type="match status" value="1"/>
</dbReference>
<feature type="domain" description="BEACH-type PH" evidence="6">
    <location>
        <begin position="1039"/>
        <end position="1138"/>
    </location>
</feature>
<evidence type="ECO:0000313" key="8">
    <source>
        <dbReference type="Proteomes" id="UP000015104"/>
    </source>
</evidence>
<name>T1JX09_TETUR</name>
<dbReference type="InterPro" id="IPR016024">
    <property type="entry name" value="ARM-type_fold"/>
</dbReference>
<dbReference type="CDD" id="cd01201">
    <property type="entry name" value="PH_BEACH"/>
    <property type="match status" value="1"/>
</dbReference>
<dbReference type="InterPro" id="IPR000409">
    <property type="entry name" value="BEACH_dom"/>
</dbReference>
<dbReference type="InterPro" id="IPR050865">
    <property type="entry name" value="BEACH_Domain"/>
</dbReference>
<evidence type="ECO:0000313" key="7">
    <source>
        <dbReference type="EnsemblMetazoa" id="tetur02g10230.1"/>
    </source>
</evidence>
<dbReference type="HOGENOM" id="CLU_000213_0_0_1"/>
<dbReference type="PROSITE" id="PS50294">
    <property type="entry name" value="WD_REPEATS_REGION"/>
    <property type="match status" value="1"/>
</dbReference>
<dbReference type="CDD" id="cd06071">
    <property type="entry name" value="Beach"/>
    <property type="match status" value="1"/>
</dbReference>
<dbReference type="SUPFAM" id="SSF81837">
    <property type="entry name" value="BEACH domain"/>
    <property type="match status" value="1"/>
</dbReference>
<dbReference type="SMART" id="SM00320">
    <property type="entry name" value="WD40"/>
    <property type="match status" value="5"/>
</dbReference>
<dbReference type="SUPFAM" id="SSF50978">
    <property type="entry name" value="WD40 repeat-like"/>
    <property type="match status" value="1"/>
</dbReference>
<dbReference type="EnsemblMetazoa" id="tetur02g10230.1">
    <property type="protein sequence ID" value="tetur02g10230.1"/>
    <property type="gene ID" value="tetur02g10230"/>
</dbReference>
<dbReference type="Pfam" id="PF00400">
    <property type="entry name" value="WD40"/>
    <property type="match status" value="1"/>
</dbReference>
<evidence type="ECO:0000259" key="5">
    <source>
        <dbReference type="PROSITE" id="PS50197"/>
    </source>
</evidence>
<keyword evidence="2" id="KW-0677">Repeat</keyword>
<reference evidence="7" key="2">
    <citation type="submission" date="2015-06" db="UniProtKB">
        <authorList>
            <consortium name="EnsemblMetazoa"/>
        </authorList>
    </citation>
    <scope>IDENTIFICATION</scope>
</reference>